<dbReference type="InterPro" id="IPR036249">
    <property type="entry name" value="Thioredoxin-like_sf"/>
</dbReference>
<keyword evidence="3" id="KW-1185">Reference proteome</keyword>
<dbReference type="InterPro" id="IPR013766">
    <property type="entry name" value="Thioredoxin_domain"/>
</dbReference>
<dbReference type="CDD" id="cd02947">
    <property type="entry name" value="TRX_family"/>
    <property type="match status" value="1"/>
</dbReference>
<evidence type="ECO:0000259" key="1">
    <source>
        <dbReference type="PROSITE" id="PS51352"/>
    </source>
</evidence>
<dbReference type="GO" id="GO:0045454">
    <property type="term" value="P:cell redox homeostasis"/>
    <property type="evidence" value="ECO:0007669"/>
    <property type="project" value="TreeGrafter"/>
</dbReference>
<dbReference type="eggNOG" id="COG0526">
    <property type="taxonomic scope" value="Bacteria"/>
</dbReference>
<name>H0UQP1_9BACT</name>
<dbReference type="GO" id="GO:0005829">
    <property type="term" value="C:cytosol"/>
    <property type="evidence" value="ECO:0007669"/>
    <property type="project" value="TreeGrafter"/>
</dbReference>
<dbReference type="PANTHER" id="PTHR45663:SF11">
    <property type="entry name" value="GEO12009P1"/>
    <property type="match status" value="1"/>
</dbReference>
<dbReference type="PROSITE" id="PS51352">
    <property type="entry name" value="THIOREDOXIN_2"/>
    <property type="match status" value="1"/>
</dbReference>
<evidence type="ECO:0000313" key="3">
    <source>
        <dbReference type="Proteomes" id="UP000005730"/>
    </source>
</evidence>
<reference evidence="2 3" key="1">
    <citation type="submission" date="2011-10" db="EMBL/GenBank/DDBJ databases">
        <title>The Noncontiguous Finished genome of Thermanaerovibrio velox DSM 12556.</title>
        <authorList>
            <consortium name="US DOE Joint Genome Institute (JGI-PGF)"/>
            <person name="Lucas S."/>
            <person name="Copeland A."/>
            <person name="Lapidus A."/>
            <person name="Glavina del Rio T."/>
            <person name="Dalin E."/>
            <person name="Tice H."/>
            <person name="Bruce D."/>
            <person name="Goodwin L."/>
            <person name="Pitluck S."/>
            <person name="Peters L."/>
            <person name="Mikhailova N."/>
            <person name="Teshima H."/>
            <person name="Kyrpides N."/>
            <person name="Mavromatis K."/>
            <person name="Ivanova N."/>
            <person name="Markowitz V."/>
            <person name="Cheng J.-F."/>
            <person name="Hugenholtz P."/>
            <person name="Woyke T."/>
            <person name="Wu D."/>
            <person name="Spring S."/>
            <person name="Brambilla E.-M."/>
            <person name="Klenk H.-P."/>
            <person name="Eisen J.A."/>
        </authorList>
    </citation>
    <scope>NUCLEOTIDE SEQUENCE [LARGE SCALE GENOMIC DNA]</scope>
    <source>
        <strain evidence="2 3">DSM 12556</strain>
    </source>
</reference>
<dbReference type="AlphaFoldDB" id="H0UQP1"/>
<gene>
    <name evidence="2" type="ORF">TheveDRAFT_1687</name>
</gene>
<dbReference type="RefSeq" id="WP_006584299.1">
    <property type="nucleotide sequence ID" value="NZ_CM001377.1"/>
</dbReference>
<proteinExistence type="predicted"/>
<dbReference type="PANTHER" id="PTHR45663">
    <property type="entry name" value="GEO12009P1"/>
    <property type="match status" value="1"/>
</dbReference>
<sequence length="169" mass="18897">MAWKDKRLWALALAVLVIGSAWGMREWDRRREVKAGGFTFQVRDRGAISEALASPMPVMIDFGSEYCGPCREMAPELVKAERLLKGKVRVIFADVWEDQSLAKGFPLRVIPTQFFFGPKGVPMEVPKGDVLGLVEYRSGDGKHLFTFHEGPLTADEIVGLFRQMGVPVD</sequence>
<dbReference type="STRING" id="926567.TheveDRAFT_1687"/>
<evidence type="ECO:0000313" key="2">
    <source>
        <dbReference type="EMBL" id="EHM10805.1"/>
    </source>
</evidence>
<dbReference type="Gene3D" id="3.40.30.10">
    <property type="entry name" value="Glutaredoxin"/>
    <property type="match status" value="1"/>
</dbReference>
<organism evidence="2 3">
    <name type="scientific">Thermanaerovibrio velox DSM 12556</name>
    <dbReference type="NCBI Taxonomy" id="926567"/>
    <lineage>
        <taxon>Bacteria</taxon>
        <taxon>Thermotogati</taxon>
        <taxon>Synergistota</taxon>
        <taxon>Synergistia</taxon>
        <taxon>Synergistales</taxon>
        <taxon>Synergistaceae</taxon>
        <taxon>Thermanaerovibrio</taxon>
    </lineage>
</organism>
<dbReference type="HOGENOM" id="CLU_133113_0_0_0"/>
<dbReference type="Proteomes" id="UP000005730">
    <property type="component" value="Chromosome"/>
</dbReference>
<protein>
    <submittedName>
        <fullName evidence="2">Thioredoxin domain-containing protein</fullName>
    </submittedName>
</protein>
<dbReference type="OrthoDB" id="9790390at2"/>
<feature type="domain" description="Thioredoxin" evidence="1">
    <location>
        <begin position="29"/>
        <end position="166"/>
    </location>
</feature>
<accession>H0UQP1</accession>
<dbReference type="EMBL" id="CM001377">
    <property type="protein sequence ID" value="EHM10805.1"/>
    <property type="molecule type" value="Genomic_DNA"/>
</dbReference>
<dbReference type="GO" id="GO:0015035">
    <property type="term" value="F:protein-disulfide reductase activity"/>
    <property type="evidence" value="ECO:0007669"/>
    <property type="project" value="TreeGrafter"/>
</dbReference>
<dbReference type="Pfam" id="PF00085">
    <property type="entry name" value="Thioredoxin"/>
    <property type="match status" value="1"/>
</dbReference>
<dbReference type="SUPFAM" id="SSF52833">
    <property type="entry name" value="Thioredoxin-like"/>
    <property type="match status" value="1"/>
</dbReference>